<dbReference type="GO" id="GO:0012505">
    <property type="term" value="C:endomembrane system"/>
    <property type="evidence" value="ECO:0007669"/>
    <property type="project" value="TreeGrafter"/>
</dbReference>
<keyword evidence="4" id="KW-0406">Ion transport</keyword>
<reference evidence="7" key="2">
    <citation type="journal article" date="2022" name="Hortic Res">
        <title>The genome of Dioscorea zingiberensis sheds light on the biosynthesis, origin and evolution of the medicinally important diosgenin saponins.</title>
        <authorList>
            <person name="Li Y."/>
            <person name="Tan C."/>
            <person name="Li Z."/>
            <person name="Guo J."/>
            <person name="Li S."/>
            <person name="Chen X."/>
            <person name="Wang C."/>
            <person name="Dai X."/>
            <person name="Yang H."/>
            <person name="Song W."/>
            <person name="Hou L."/>
            <person name="Xu J."/>
            <person name="Tong Z."/>
            <person name="Xu A."/>
            <person name="Yuan X."/>
            <person name="Wang W."/>
            <person name="Yang Q."/>
            <person name="Chen L."/>
            <person name="Sun Z."/>
            <person name="Wang K."/>
            <person name="Pan B."/>
            <person name="Chen J."/>
            <person name="Bao Y."/>
            <person name="Liu F."/>
            <person name="Qi X."/>
            <person name="Gang D.R."/>
            <person name="Wen J."/>
            <person name="Li J."/>
        </authorList>
    </citation>
    <scope>NUCLEOTIDE SEQUENCE</scope>
    <source>
        <strain evidence="7">Dzin_1.0</strain>
    </source>
</reference>
<name>A0A9D5HEI4_9LILI</name>
<comment type="caution">
    <text evidence="7">The sequence shown here is derived from an EMBL/GenBank/DDBJ whole genome shotgun (WGS) entry which is preliminary data.</text>
</comment>
<dbReference type="Pfam" id="PF23256">
    <property type="entry name" value="CHX17_2nd"/>
    <property type="match status" value="1"/>
</dbReference>
<dbReference type="InterPro" id="IPR057291">
    <property type="entry name" value="CHX17_2nd"/>
</dbReference>
<feature type="domain" description="Cation/H(+) antiporter C-terminal" evidence="6">
    <location>
        <begin position="209"/>
        <end position="354"/>
    </location>
</feature>
<dbReference type="InterPro" id="IPR057290">
    <property type="entry name" value="CHX17_C"/>
</dbReference>
<dbReference type="AlphaFoldDB" id="A0A9D5HEI4"/>
<evidence type="ECO:0000313" key="8">
    <source>
        <dbReference type="Proteomes" id="UP001085076"/>
    </source>
</evidence>
<dbReference type="GO" id="GO:0006885">
    <property type="term" value="P:regulation of pH"/>
    <property type="evidence" value="ECO:0007669"/>
    <property type="project" value="TreeGrafter"/>
</dbReference>
<keyword evidence="8" id="KW-1185">Reference proteome</keyword>
<evidence type="ECO:0000259" key="5">
    <source>
        <dbReference type="Pfam" id="PF23256"/>
    </source>
</evidence>
<evidence type="ECO:0000256" key="4">
    <source>
        <dbReference type="ARBA" id="ARBA00023065"/>
    </source>
</evidence>
<dbReference type="InterPro" id="IPR050794">
    <property type="entry name" value="CPA2_transporter"/>
</dbReference>
<keyword evidence="3" id="KW-0630">Potassium</keyword>
<gene>
    <name evidence="7" type="ORF">J5N97_021236</name>
</gene>
<organism evidence="7 8">
    <name type="scientific">Dioscorea zingiberensis</name>
    <dbReference type="NCBI Taxonomy" id="325984"/>
    <lineage>
        <taxon>Eukaryota</taxon>
        <taxon>Viridiplantae</taxon>
        <taxon>Streptophyta</taxon>
        <taxon>Embryophyta</taxon>
        <taxon>Tracheophyta</taxon>
        <taxon>Spermatophyta</taxon>
        <taxon>Magnoliopsida</taxon>
        <taxon>Liliopsida</taxon>
        <taxon>Dioscoreales</taxon>
        <taxon>Dioscoreaceae</taxon>
        <taxon>Dioscorea</taxon>
    </lineage>
</organism>
<evidence type="ECO:0000259" key="6">
    <source>
        <dbReference type="Pfam" id="PF23259"/>
    </source>
</evidence>
<dbReference type="PANTHER" id="PTHR32468:SF164">
    <property type="entry name" value="OS05G0485000 PROTEIN"/>
    <property type="match status" value="1"/>
</dbReference>
<evidence type="ECO:0000256" key="1">
    <source>
        <dbReference type="ARBA" id="ARBA00022448"/>
    </source>
</evidence>
<evidence type="ECO:0000256" key="3">
    <source>
        <dbReference type="ARBA" id="ARBA00022958"/>
    </source>
</evidence>
<keyword evidence="2" id="KW-0633">Potassium transport</keyword>
<evidence type="ECO:0000256" key="2">
    <source>
        <dbReference type="ARBA" id="ARBA00022538"/>
    </source>
</evidence>
<reference evidence="7" key="1">
    <citation type="submission" date="2021-03" db="EMBL/GenBank/DDBJ databases">
        <authorList>
            <person name="Li Z."/>
            <person name="Yang C."/>
        </authorList>
    </citation>
    <scope>NUCLEOTIDE SEQUENCE</scope>
    <source>
        <strain evidence="7">Dzin_1.0</strain>
        <tissue evidence="7">Leaf</tissue>
    </source>
</reference>
<dbReference type="OrthoDB" id="1889525at2759"/>
<proteinExistence type="predicted"/>
<accession>A0A9D5HEI4</accession>
<protein>
    <submittedName>
        <fullName evidence="7">Uncharacterized protein</fullName>
    </submittedName>
</protein>
<evidence type="ECO:0000313" key="7">
    <source>
        <dbReference type="EMBL" id="KAJ0973277.1"/>
    </source>
</evidence>
<keyword evidence="1" id="KW-0813">Transport</keyword>
<feature type="domain" description="Cation/H(+) antiporter central" evidence="5">
    <location>
        <begin position="69"/>
        <end position="195"/>
    </location>
</feature>
<dbReference type="GO" id="GO:0006813">
    <property type="term" value="P:potassium ion transport"/>
    <property type="evidence" value="ECO:0007669"/>
    <property type="project" value="UniProtKB-KW"/>
</dbReference>
<dbReference type="EMBL" id="JAGGNH010000005">
    <property type="protein sequence ID" value="KAJ0973277.1"/>
    <property type="molecule type" value="Genomic_DNA"/>
</dbReference>
<dbReference type="GO" id="GO:0098662">
    <property type="term" value="P:inorganic cation transmembrane transport"/>
    <property type="evidence" value="ECO:0007669"/>
    <property type="project" value="TreeGrafter"/>
</dbReference>
<dbReference type="PANTHER" id="PTHR32468">
    <property type="entry name" value="CATION/H + ANTIPORTER"/>
    <property type="match status" value="1"/>
</dbReference>
<dbReference type="Pfam" id="PF23259">
    <property type="entry name" value="CHX17_C"/>
    <property type="match status" value="1"/>
</dbReference>
<sequence>MGMVQTGIASLSLETMYNPLGEKMAGGRSVQSLRPLSELRMVACVHNERPIPFMINLMDAMCSMGHPMCVYVLHMTELSGRADSTLVAHKERSGFVNISQMDAILDVFIQWEKHNEGYLAVQPFTAKAPFKSMHRDVCALANDKNAHIVIVPFPRKGVMDSGLAKELDQAARNIVGEVLDGGPCTVGILVYEVFGYTVLPSVAECRHDIGVLFWGGVDDREALACSARMASQESVELFVLRFVAAREKEKGNEEWSEERVKDEAVLEMVRAEQGEEGRVVVEEVEVSNVEETMAVIRTMNEKKHELMVVGRSQGEGSFLEGLAEWCESPELGVIGDMLASDFKHTNAILVIQRHESGGNTFHDDYTVGLNHLFDIEIAK</sequence>
<dbReference type="Proteomes" id="UP001085076">
    <property type="component" value="Miscellaneous, Linkage group lg05"/>
</dbReference>